<proteinExistence type="predicted"/>
<name>A0A0S3T626_PHAAN</name>
<dbReference type="EMBL" id="AP015043">
    <property type="protein sequence ID" value="BAU00654.1"/>
    <property type="molecule type" value="Genomic_DNA"/>
</dbReference>
<reference evidence="1 2" key="1">
    <citation type="journal article" date="2015" name="Sci. Rep.">
        <title>The power of single molecule real-time sequencing technology in the de novo assembly of a eukaryotic genome.</title>
        <authorList>
            <person name="Sakai H."/>
            <person name="Naito K."/>
            <person name="Ogiso-Tanaka E."/>
            <person name="Takahashi Y."/>
            <person name="Iseki K."/>
            <person name="Muto C."/>
            <person name="Satou K."/>
            <person name="Teruya K."/>
            <person name="Shiroma A."/>
            <person name="Shimoji M."/>
            <person name="Hirano T."/>
            <person name="Itoh T."/>
            <person name="Kaga A."/>
            <person name="Tomooka N."/>
        </authorList>
    </citation>
    <scope>NUCLEOTIDE SEQUENCE [LARGE SCALE GENOMIC DNA]</scope>
    <source>
        <strain evidence="2">cv. Shumari</strain>
    </source>
</reference>
<organism evidence="1 2">
    <name type="scientific">Vigna angularis var. angularis</name>
    <dbReference type="NCBI Taxonomy" id="157739"/>
    <lineage>
        <taxon>Eukaryota</taxon>
        <taxon>Viridiplantae</taxon>
        <taxon>Streptophyta</taxon>
        <taxon>Embryophyta</taxon>
        <taxon>Tracheophyta</taxon>
        <taxon>Spermatophyta</taxon>
        <taxon>Magnoliopsida</taxon>
        <taxon>eudicotyledons</taxon>
        <taxon>Gunneridae</taxon>
        <taxon>Pentapetalae</taxon>
        <taxon>rosids</taxon>
        <taxon>fabids</taxon>
        <taxon>Fabales</taxon>
        <taxon>Fabaceae</taxon>
        <taxon>Papilionoideae</taxon>
        <taxon>50 kb inversion clade</taxon>
        <taxon>NPAAA clade</taxon>
        <taxon>indigoferoid/millettioid clade</taxon>
        <taxon>Phaseoleae</taxon>
        <taxon>Vigna</taxon>
    </lineage>
</organism>
<dbReference type="AlphaFoldDB" id="A0A0S3T626"/>
<protein>
    <submittedName>
        <fullName evidence="1">Uncharacterized protein</fullName>
    </submittedName>
</protein>
<accession>A0A0S3T626</accession>
<evidence type="ECO:0000313" key="2">
    <source>
        <dbReference type="Proteomes" id="UP000291084"/>
    </source>
</evidence>
<gene>
    <name evidence="1" type="primary">Vigan.10G226500</name>
    <name evidence="1" type="ORF">VIGAN_10226500</name>
</gene>
<evidence type="ECO:0000313" key="1">
    <source>
        <dbReference type="EMBL" id="BAU00654.1"/>
    </source>
</evidence>
<keyword evidence="2" id="KW-1185">Reference proteome</keyword>
<sequence length="120" mass="13499">MVLSVSLGSYSERHIGHVLSLQFGKRPLSPIRVFGNFSISGPLRPINEEERGRVVVELGSSVMGLGLARRPCVYTSNLLHIKQQSPVKHRSPERKTNIVQRRKEQRTLVLVTSREEASNL</sequence>
<dbReference type="Proteomes" id="UP000291084">
    <property type="component" value="Chromosome 10"/>
</dbReference>